<keyword evidence="3" id="KW-1185">Reference proteome</keyword>
<dbReference type="Gene3D" id="2.20.200.10">
    <property type="entry name" value="Outer membrane efflux proteins (OEP)"/>
    <property type="match status" value="1"/>
</dbReference>
<comment type="similarity">
    <text evidence="1">Belongs to the outer membrane factor (OMF) (TC 1.B.17) family.</text>
</comment>
<gene>
    <name evidence="2" type="ORF">Q5H92_17785</name>
</gene>
<dbReference type="Gene3D" id="1.20.1600.10">
    <property type="entry name" value="Outer membrane efflux proteins (OEP)"/>
    <property type="match status" value="1"/>
</dbReference>
<organism evidence="2 3">
    <name type="scientific">Hymenobacter mellowenesis</name>
    <dbReference type="NCBI Taxonomy" id="3063995"/>
    <lineage>
        <taxon>Bacteria</taxon>
        <taxon>Pseudomonadati</taxon>
        <taxon>Bacteroidota</taxon>
        <taxon>Cytophagia</taxon>
        <taxon>Cytophagales</taxon>
        <taxon>Hymenobacteraceae</taxon>
        <taxon>Hymenobacter</taxon>
    </lineage>
</organism>
<name>A0ABT9AF93_9BACT</name>
<accession>A0ABT9AF93</accession>
<dbReference type="InterPro" id="IPR003423">
    <property type="entry name" value="OMP_efflux"/>
</dbReference>
<protein>
    <submittedName>
        <fullName evidence="2">TolC family protein</fullName>
    </submittedName>
</protein>
<comment type="caution">
    <text evidence="2">The sequence shown here is derived from an EMBL/GenBank/DDBJ whole genome shotgun (WGS) entry which is preliminary data.</text>
</comment>
<dbReference type="EMBL" id="JAUQSX010000009">
    <property type="protein sequence ID" value="MDO7848223.1"/>
    <property type="molecule type" value="Genomic_DNA"/>
</dbReference>
<evidence type="ECO:0000313" key="2">
    <source>
        <dbReference type="EMBL" id="MDO7848223.1"/>
    </source>
</evidence>
<evidence type="ECO:0000256" key="1">
    <source>
        <dbReference type="ARBA" id="ARBA00007613"/>
    </source>
</evidence>
<sequence length="91" mass="10044">MELFNDAGLNTLEQQATAQNFSLQAAVARVESARANVRVASSHRAPRVTVDLQVYRSRLLARRPLLFPVASSNLGVVQSQAIHSHYCQQRG</sequence>
<reference evidence="2" key="1">
    <citation type="submission" date="2023-07" db="EMBL/GenBank/DDBJ databases">
        <authorList>
            <person name="Kim M.K."/>
        </authorList>
    </citation>
    <scope>NUCLEOTIDE SEQUENCE</scope>
    <source>
        <strain evidence="2">M29</strain>
    </source>
</reference>
<proteinExistence type="inferred from homology"/>
<dbReference type="RefSeq" id="WP_305012903.1">
    <property type="nucleotide sequence ID" value="NZ_JAUQSX010000009.1"/>
</dbReference>
<dbReference type="Proteomes" id="UP001167796">
    <property type="component" value="Unassembled WGS sequence"/>
</dbReference>
<dbReference type="Pfam" id="PF02321">
    <property type="entry name" value="OEP"/>
    <property type="match status" value="1"/>
</dbReference>
<evidence type="ECO:0000313" key="3">
    <source>
        <dbReference type="Proteomes" id="UP001167796"/>
    </source>
</evidence>
<dbReference type="SUPFAM" id="SSF56954">
    <property type="entry name" value="Outer membrane efflux proteins (OEP)"/>
    <property type="match status" value="1"/>
</dbReference>